<name>A0A3R9NW99_9BACT</name>
<gene>
    <name evidence="2" type="ORF">EDE15_1606</name>
</gene>
<dbReference type="InterPro" id="IPR029063">
    <property type="entry name" value="SAM-dependent_MTases_sf"/>
</dbReference>
<reference evidence="2 3" key="1">
    <citation type="submission" date="2018-12" db="EMBL/GenBank/DDBJ databases">
        <title>Sequencing of bacterial isolates from soil warming experiment in Harvard Forest, Massachusetts, USA.</title>
        <authorList>
            <person name="Deangelis K."/>
        </authorList>
    </citation>
    <scope>NUCLEOTIDE SEQUENCE [LARGE SCALE GENOMIC DNA]</scope>
    <source>
        <strain evidence="2 3">EB153</strain>
    </source>
</reference>
<evidence type="ECO:0000313" key="2">
    <source>
        <dbReference type="EMBL" id="RSL16097.1"/>
    </source>
</evidence>
<feature type="domain" description="Methyltransferase type 12" evidence="1">
    <location>
        <begin position="49"/>
        <end position="148"/>
    </location>
</feature>
<dbReference type="Proteomes" id="UP000269669">
    <property type="component" value="Unassembled WGS sequence"/>
</dbReference>
<organism evidence="2 3">
    <name type="scientific">Edaphobacter aggregans</name>
    <dbReference type="NCBI Taxonomy" id="570835"/>
    <lineage>
        <taxon>Bacteria</taxon>
        <taxon>Pseudomonadati</taxon>
        <taxon>Acidobacteriota</taxon>
        <taxon>Terriglobia</taxon>
        <taxon>Terriglobales</taxon>
        <taxon>Acidobacteriaceae</taxon>
        <taxon>Edaphobacter</taxon>
    </lineage>
</organism>
<dbReference type="CDD" id="cd02440">
    <property type="entry name" value="AdoMet_MTases"/>
    <property type="match status" value="1"/>
</dbReference>
<proteinExistence type="predicted"/>
<dbReference type="OrthoDB" id="117239at2"/>
<keyword evidence="2" id="KW-0808">Transferase</keyword>
<evidence type="ECO:0000259" key="1">
    <source>
        <dbReference type="Pfam" id="PF08242"/>
    </source>
</evidence>
<accession>A0A3R9NW99</accession>
<dbReference type="SUPFAM" id="SSF53335">
    <property type="entry name" value="S-adenosyl-L-methionine-dependent methyltransferases"/>
    <property type="match status" value="1"/>
</dbReference>
<keyword evidence="2" id="KW-0489">Methyltransferase</keyword>
<dbReference type="AlphaFoldDB" id="A0A3R9NW99"/>
<dbReference type="Pfam" id="PF08242">
    <property type="entry name" value="Methyltransf_12"/>
    <property type="match status" value="1"/>
</dbReference>
<dbReference type="GO" id="GO:0032259">
    <property type="term" value="P:methylation"/>
    <property type="evidence" value="ECO:0007669"/>
    <property type="project" value="UniProtKB-KW"/>
</dbReference>
<evidence type="ECO:0000313" key="3">
    <source>
        <dbReference type="Proteomes" id="UP000269669"/>
    </source>
</evidence>
<protein>
    <submittedName>
        <fullName evidence="2">Methyltransferase family protein</fullName>
    </submittedName>
</protein>
<comment type="caution">
    <text evidence="2">The sequence shown here is derived from an EMBL/GenBank/DDBJ whole genome shotgun (WGS) entry which is preliminary data.</text>
</comment>
<dbReference type="InterPro" id="IPR013217">
    <property type="entry name" value="Methyltransf_12"/>
</dbReference>
<dbReference type="RefSeq" id="WP_125484756.1">
    <property type="nucleotide sequence ID" value="NZ_RSDW01000001.1"/>
</dbReference>
<keyword evidence="3" id="KW-1185">Reference proteome</keyword>
<dbReference type="Gene3D" id="3.40.50.150">
    <property type="entry name" value="Vaccinia Virus protein VP39"/>
    <property type="match status" value="1"/>
</dbReference>
<sequence>MTQTKTRTANYDPIARPYQWLEYLTLGRTLERTRLHYLPTLTRQQHALVLGDGDGRFLARLLAQNPTLQADAVDTSAAMLQLLRQRCEAASPTASARLHTHQANALAFTPPTPQKYDLVVTHFFLDCLTQPELDTLVARITPTLTPGALWLLSDFRIPTGPMRLPAKLFVRSLYLGFRIITGLRTTHLPDHTTPFTKADLTRTAHHHLLAGILSTELWQTPSS</sequence>
<dbReference type="EMBL" id="RSDW01000001">
    <property type="protein sequence ID" value="RSL16097.1"/>
    <property type="molecule type" value="Genomic_DNA"/>
</dbReference>
<dbReference type="GO" id="GO:0008168">
    <property type="term" value="F:methyltransferase activity"/>
    <property type="evidence" value="ECO:0007669"/>
    <property type="project" value="UniProtKB-KW"/>
</dbReference>